<dbReference type="Proteomes" id="UP000054408">
    <property type="component" value="Unassembled WGS sequence"/>
</dbReference>
<evidence type="ECO:0000313" key="3">
    <source>
        <dbReference type="Proteomes" id="UP000054408"/>
    </source>
</evidence>
<feature type="region of interest" description="Disordered" evidence="1">
    <location>
        <begin position="20"/>
        <end position="48"/>
    </location>
</feature>
<accession>A0A0L0DN77</accession>
<evidence type="ECO:0000256" key="1">
    <source>
        <dbReference type="SAM" id="MobiDB-lite"/>
    </source>
</evidence>
<dbReference type="EMBL" id="GL349476">
    <property type="protein sequence ID" value="KNC52868.1"/>
    <property type="molecule type" value="Genomic_DNA"/>
</dbReference>
<sequence length="119" mass="11948">MLQSLVQVASVARARRLAGAAAAGARGVADDAASQGRAGRGAEAEFDGESTWSVETVYGQNAAGGTWADGDRADAVADLARLARPSLLAAGERDALLAALSSLDGLVSRVTSHDGRGRG</sequence>
<feature type="compositionally biased region" description="Low complexity" evidence="1">
    <location>
        <begin position="20"/>
        <end position="33"/>
    </location>
</feature>
<dbReference type="AlphaFoldDB" id="A0A0L0DN77"/>
<organism evidence="2 3">
    <name type="scientific">Thecamonas trahens ATCC 50062</name>
    <dbReference type="NCBI Taxonomy" id="461836"/>
    <lineage>
        <taxon>Eukaryota</taxon>
        <taxon>Apusozoa</taxon>
        <taxon>Apusomonadida</taxon>
        <taxon>Apusomonadidae</taxon>
        <taxon>Thecamonas</taxon>
    </lineage>
</organism>
<name>A0A0L0DN77_THETB</name>
<proteinExistence type="predicted"/>
<evidence type="ECO:0000313" key="2">
    <source>
        <dbReference type="EMBL" id="KNC52868.1"/>
    </source>
</evidence>
<dbReference type="RefSeq" id="XP_013754967.1">
    <property type="nucleotide sequence ID" value="XM_013899513.1"/>
</dbReference>
<gene>
    <name evidence="2" type="ORF">AMSG_09023</name>
</gene>
<reference evidence="2 3" key="1">
    <citation type="submission" date="2010-05" db="EMBL/GenBank/DDBJ databases">
        <title>The Genome Sequence of Thecamonas trahens ATCC 50062.</title>
        <authorList>
            <consortium name="The Broad Institute Genome Sequencing Platform"/>
            <person name="Russ C."/>
            <person name="Cuomo C."/>
            <person name="Shea T."/>
            <person name="Young S.K."/>
            <person name="Zeng Q."/>
            <person name="Koehrsen M."/>
            <person name="Haas B."/>
            <person name="Borodovsky M."/>
            <person name="Guigo R."/>
            <person name="Alvarado L."/>
            <person name="Berlin A."/>
            <person name="Bochicchio J."/>
            <person name="Borenstein D."/>
            <person name="Chapman S."/>
            <person name="Chen Z."/>
            <person name="Freedman E."/>
            <person name="Gellesch M."/>
            <person name="Goldberg J."/>
            <person name="Griggs A."/>
            <person name="Gujja S."/>
            <person name="Heilman E."/>
            <person name="Heiman D."/>
            <person name="Hepburn T."/>
            <person name="Howarth C."/>
            <person name="Jen D."/>
            <person name="Larson L."/>
            <person name="Mehta T."/>
            <person name="Park D."/>
            <person name="Pearson M."/>
            <person name="Roberts A."/>
            <person name="Saif S."/>
            <person name="Shenoy N."/>
            <person name="Sisk P."/>
            <person name="Stolte C."/>
            <person name="Sykes S."/>
            <person name="Thomson T."/>
            <person name="Walk T."/>
            <person name="White J."/>
            <person name="Yandava C."/>
            <person name="Burger G."/>
            <person name="Gray M.W."/>
            <person name="Holland P.W.H."/>
            <person name="King N."/>
            <person name="Lang F.B.F."/>
            <person name="Roger A.J."/>
            <person name="Ruiz-Trillo I."/>
            <person name="Lander E."/>
            <person name="Nusbaum C."/>
        </authorList>
    </citation>
    <scope>NUCLEOTIDE SEQUENCE [LARGE SCALE GENOMIC DNA]</scope>
    <source>
        <strain evidence="2 3">ATCC 50062</strain>
    </source>
</reference>
<protein>
    <submittedName>
        <fullName evidence="2">Uncharacterized protein</fullName>
    </submittedName>
</protein>
<dbReference type="GeneID" id="25567575"/>
<keyword evidence="3" id="KW-1185">Reference proteome</keyword>